<dbReference type="EMBL" id="CP038441">
    <property type="protein sequence ID" value="QJT20771.1"/>
    <property type="molecule type" value="Genomic_DNA"/>
</dbReference>
<dbReference type="GO" id="GO:0005886">
    <property type="term" value="C:plasma membrane"/>
    <property type="evidence" value="ECO:0007669"/>
    <property type="project" value="UniProtKB-SubCell"/>
</dbReference>
<name>A0A6M4YA96_AERME</name>
<sequence length="210" mass="22152">MLGIHDLALFVVSGLLLNMMPGPDSLLIMLRSGSQGWRAGSVAALGIGTGTMVHVLAAALGLSALLSASAELFAVIKLMGALYLVYLGISLLRQGASSSVASEPAVSLPALSYGRIFRQGLLTNLLNPKVALFFLAFVPQFIAPDAPQKALAFIVLGCIFNINGMIWCHLLAFSTAYASRKVRLPARLGRWLNRVMGGLFVGLGIKLAAE</sequence>
<dbReference type="InterPro" id="IPR001123">
    <property type="entry name" value="LeuE-type"/>
</dbReference>
<keyword evidence="4 6" id="KW-1133">Transmembrane helix</keyword>
<keyword evidence="3 6" id="KW-0812">Transmembrane</keyword>
<protein>
    <submittedName>
        <fullName evidence="7">LysE family translocator</fullName>
    </submittedName>
</protein>
<comment type="subcellular location">
    <subcellularLocation>
        <location evidence="1">Cell membrane</location>
        <topology evidence="1">Multi-pass membrane protein</topology>
    </subcellularLocation>
</comment>
<evidence type="ECO:0000256" key="5">
    <source>
        <dbReference type="ARBA" id="ARBA00023136"/>
    </source>
</evidence>
<dbReference type="PANTHER" id="PTHR30086:SF20">
    <property type="entry name" value="ARGININE EXPORTER PROTEIN ARGO-RELATED"/>
    <property type="match status" value="1"/>
</dbReference>
<dbReference type="AlphaFoldDB" id="A0A6M4YA96"/>
<reference evidence="7 8" key="1">
    <citation type="submission" date="2019-03" db="EMBL/GenBank/DDBJ databases">
        <title>Novel transposon Tn6433 accelerates the dissemination of tet(E) in Aeromonas from aerobic biofilm under oxytetracycline stress.</title>
        <authorList>
            <person name="Shi Y."/>
            <person name="Tian Z."/>
            <person name="Zhang Y."/>
            <person name="Zhang H."/>
            <person name="Yang M."/>
        </authorList>
    </citation>
    <scope>NUCLEOTIDE SEQUENCE [LARGE SCALE GENOMIC DNA]</scope>
    <source>
        <strain evidence="7 8">T0.1-19</strain>
    </source>
</reference>
<evidence type="ECO:0000256" key="4">
    <source>
        <dbReference type="ARBA" id="ARBA00022989"/>
    </source>
</evidence>
<feature type="transmembrane region" description="Helical" evidence="6">
    <location>
        <begin position="72"/>
        <end position="92"/>
    </location>
</feature>
<dbReference type="RefSeq" id="WP_171275512.1">
    <property type="nucleotide sequence ID" value="NZ_CAWPJG010000001.1"/>
</dbReference>
<dbReference type="PIRSF" id="PIRSF006324">
    <property type="entry name" value="LeuE"/>
    <property type="match status" value="1"/>
</dbReference>
<feature type="transmembrane region" description="Helical" evidence="6">
    <location>
        <begin position="42"/>
        <end position="66"/>
    </location>
</feature>
<dbReference type="Pfam" id="PF01810">
    <property type="entry name" value="LysE"/>
    <property type="match status" value="1"/>
</dbReference>
<feature type="transmembrane region" description="Helical" evidence="6">
    <location>
        <begin position="6"/>
        <end position="30"/>
    </location>
</feature>
<keyword evidence="2" id="KW-1003">Cell membrane</keyword>
<evidence type="ECO:0000256" key="1">
    <source>
        <dbReference type="ARBA" id="ARBA00004651"/>
    </source>
</evidence>
<evidence type="ECO:0000256" key="6">
    <source>
        <dbReference type="SAM" id="Phobius"/>
    </source>
</evidence>
<keyword evidence="5 6" id="KW-0472">Membrane</keyword>
<organism evidence="7 8">
    <name type="scientific">Aeromonas media</name>
    <dbReference type="NCBI Taxonomy" id="651"/>
    <lineage>
        <taxon>Bacteria</taxon>
        <taxon>Pseudomonadati</taxon>
        <taxon>Pseudomonadota</taxon>
        <taxon>Gammaproteobacteria</taxon>
        <taxon>Aeromonadales</taxon>
        <taxon>Aeromonadaceae</taxon>
        <taxon>Aeromonas</taxon>
    </lineage>
</organism>
<accession>A0A6M4YA96</accession>
<dbReference type="GO" id="GO:0015171">
    <property type="term" value="F:amino acid transmembrane transporter activity"/>
    <property type="evidence" value="ECO:0007669"/>
    <property type="project" value="TreeGrafter"/>
</dbReference>
<gene>
    <name evidence="7" type="ORF">E4184_04410</name>
</gene>
<evidence type="ECO:0000313" key="8">
    <source>
        <dbReference type="Proteomes" id="UP000501427"/>
    </source>
</evidence>
<evidence type="ECO:0000256" key="3">
    <source>
        <dbReference type="ARBA" id="ARBA00022692"/>
    </source>
</evidence>
<dbReference type="Proteomes" id="UP000501427">
    <property type="component" value="Chromosome"/>
</dbReference>
<evidence type="ECO:0000256" key="2">
    <source>
        <dbReference type="ARBA" id="ARBA00022475"/>
    </source>
</evidence>
<evidence type="ECO:0000313" key="7">
    <source>
        <dbReference type="EMBL" id="QJT20771.1"/>
    </source>
</evidence>
<dbReference type="PANTHER" id="PTHR30086">
    <property type="entry name" value="ARGININE EXPORTER PROTEIN ARGO"/>
    <property type="match status" value="1"/>
</dbReference>
<proteinExistence type="predicted"/>
<feature type="transmembrane region" description="Helical" evidence="6">
    <location>
        <begin position="150"/>
        <end position="179"/>
    </location>
</feature>